<gene>
    <name evidence="1" type="ORF">LCGC14_0500380</name>
</gene>
<accession>A0A0F9S415</accession>
<dbReference type="AlphaFoldDB" id="A0A0F9S415"/>
<evidence type="ECO:0000313" key="1">
    <source>
        <dbReference type="EMBL" id="KKN63590.1"/>
    </source>
</evidence>
<proteinExistence type="predicted"/>
<protein>
    <submittedName>
        <fullName evidence="1">Uncharacterized protein</fullName>
    </submittedName>
</protein>
<reference evidence="1" key="1">
    <citation type="journal article" date="2015" name="Nature">
        <title>Complex archaea that bridge the gap between prokaryotes and eukaryotes.</title>
        <authorList>
            <person name="Spang A."/>
            <person name="Saw J.H."/>
            <person name="Jorgensen S.L."/>
            <person name="Zaremba-Niedzwiedzka K."/>
            <person name="Martijn J."/>
            <person name="Lind A.E."/>
            <person name="van Eijk R."/>
            <person name="Schleper C."/>
            <person name="Guy L."/>
            <person name="Ettema T.J."/>
        </authorList>
    </citation>
    <scope>NUCLEOTIDE SEQUENCE</scope>
</reference>
<organism evidence="1">
    <name type="scientific">marine sediment metagenome</name>
    <dbReference type="NCBI Taxonomy" id="412755"/>
    <lineage>
        <taxon>unclassified sequences</taxon>
        <taxon>metagenomes</taxon>
        <taxon>ecological metagenomes</taxon>
    </lineage>
</organism>
<name>A0A0F9S415_9ZZZZ</name>
<comment type="caution">
    <text evidence="1">The sequence shown here is derived from an EMBL/GenBank/DDBJ whole genome shotgun (WGS) entry which is preliminary data.</text>
</comment>
<sequence>MARFPKGALIVEQPRMRGGECVVSFRIDKRHKEWRAWTWGIVRAEIAKYRVPFWRWPQVGWLVARFMWSITH</sequence>
<dbReference type="EMBL" id="LAZR01000585">
    <property type="protein sequence ID" value="KKN63590.1"/>
    <property type="molecule type" value="Genomic_DNA"/>
</dbReference>